<evidence type="ECO:0000313" key="2">
    <source>
        <dbReference type="Proteomes" id="UP000269923"/>
    </source>
</evidence>
<proteinExistence type="predicted"/>
<dbReference type="OrthoDB" id="7593450at2"/>
<comment type="caution">
    <text evidence="1">The sequence shown here is derived from an EMBL/GenBank/DDBJ whole genome shotgun (WGS) entry which is preliminary data.</text>
</comment>
<sequence>MTPQTVLDFWFSPDNQAFWFKKSDEFDAQIRARFFTLWQQAAQSELYGWRDSLHGRLAEIIVLDQFSRNLHRNSPLAFAQDNMAVALTQEAVKQNGFAQMNDSERHMMLMPLMHSESRAVHAQAEKLFAEYTTPYALEFEIKHKVIIDRFGRYPHRNAVLGRESTAEEIAFLQEPDSSF</sequence>
<dbReference type="Proteomes" id="UP000269923">
    <property type="component" value="Unassembled WGS sequence"/>
</dbReference>
<gene>
    <name evidence="1" type="ORF">EII21_09820</name>
</gene>
<accession>A0A3P2A1D5</accession>
<dbReference type="InterPro" id="IPR010323">
    <property type="entry name" value="DUF924"/>
</dbReference>
<dbReference type="Gene3D" id="1.25.40.10">
    <property type="entry name" value="Tetratricopeptide repeat domain"/>
    <property type="match status" value="1"/>
</dbReference>
<organism evidence="1 2">
    <name type="scientific">Conchiformibius steedae</name>
    <dbReference type="NCBI Taxonomy" id="153493"/>
    <lineage>
        <taxon>Bacteria</taxon>
        <taxon>Pseudomonadati</taxon>
        <taxon>Pseudomonadota</taxon>
        <taxon>Betaproteobacteria</taxon>
        <taxon>Neisseriales</taxon>
        <taxon>Neisseriaceae</taxon>
        <taxon>Conchiformibius</taxon>
    </lineage>
</organism>
<dbReference type="AlphaFoldDB" id="A0A3P2A1D5"/>
<name>A0A3P2A1D5_9NEIS</name>
<protein>
    <submittedName>
        <fullName evidence="1">DUF924 domain-containing protein</fullName>
    </submittedName>
</protein>
<dbReference type="EMBL" id="RQYC01000022">
    <property type="protein sequence ID" value="RRD89139.1"/>
    <property type="molecule type" value="Genomic_DNA"/>
</dbReference>
<reference evidence="1 2" key="1">
    <citation type="submission" date="2018-11" db="EMBL/GenBank/DDBJ databases">
        <title>Genomes From Bacteria Associated with the Canine Oral Cavity: a Test Case for Automated Genome-Based Taxonomic Assignment.</title>
        <authorList>
            <person name="Coil D.A."/>
            <person name="Jospin G."/>
            <person name="Darling A.E."/>
            <person name="Wallis C."/>
            <person name="Davis I.J."/>
            <person name="Harris S."/>
            <person name="Eisen J.A."/>
            <person name="Holcombe L.J."/>
            <person name="O'Flynn C."/>
        </authorList>
    </citation>
    <scope>NUCLEOTIDE SEQUENCE [LARGE SCALE GENOMIC DNA]</scope>
    <source>
        <strain evidence="1 2">COT-280</strain>
    </source>
</reference>
<dbReference type="RefSeq" id="WP_124796040.1">
    <property type="nucleotide sequence ID" value="NZ_RQYC01000022.1"/>
</dbReference>
<dbReference type="Pfam" id="PF06041">
    <property type="entry name" value="DUF924"/>
    <property type="match status" value="1"/>
</dbReference>
<dbReference type="InterPro" id="IPR011990">
    <property type="entry name" value="TPR-like_helical_dom_sf"/>
</dbReference>
<dbReference type="SUPFAM" id="SSF48452">
    <property type="entry name" value="TPR-like"/>
    <property type="match status" value="1"/>
</dbReference>
<keyword evidence="2" id="KW-1185">Reference proteome</keyword>
<evidence type="ECO:0000313" key="1">
    <source>
        <dbReference type="EMBL" id="RRD89139.1"/>
    </source>
</evidence>
<dbReference type="Gene3D" id="1.20.58.320">
    <property type="entry name" value="TPR-like"/>
    <property type="match status" value="1"/>
</dbReference>